<dbReference type="InterPro" id="IPR050776">
    <property type="entry name" value="Ank_Repeat/CDKN_Inhibitor"/>
</dbReference>
<keyword evidence="4" id="KW-1185">Reference proteome</keyword>
<keyword evidence="2" id="KW-0040">ANK repeat</keyword>
<dbReference type="InterPro" id="IPR002110">
    <property type="entry name" value="Ankyrin_rpt"/>
</dbReference>
<gene>
    <name evidence="3" type="primary">Ank1</name>
    <name evidence="3" type="ORF">AK812_SmicGene18064</name>
</gene>
<reference evidence="3 4" key="1">
    <citation type="submission" date="2016-02" db="EMBL/GenBank/DDBJ databases">
        <title>Genome analysis of coral dinoflagellate symbionts highlights evolutionary adaptations to a symbiotic lifestyle.</title>
        <authorList>
            <person name="Aranda M."/>
            <person name="Li Y."/>
            <person name="Liew Y.J."/>
            <person name="Baumgarten S."/>
            <person name="Simakov O."/>
            <person name="Wilson M."/>
            <person name="Piel J."/>
            <person name="Ashoor H."/>
            <person name="Bougouffa S."/>
            <person name="Bajic V.B."/>
            <person name="Ryu T."/>
            <person name="Ravasi T."/>
            <person name="Bayer T."/>
            <person name="Micklem G."/>
            <person name="Kim H."/>
            <person name="Bhak J."/>
            <person name="Lajeunesse T.C."/>
            <person name="Voolstra C.R."/>
        </authorList>
    </citation>
    <scope>NUCLEOTIDE SEQUENCE [LARGE SCALE GENOMIC DNA]</scope>
    <source>
        <strain evidence="3 4">CCMP2467</strain>
    </source>
</reference>
<accession>A0A1Q9DW47</accession>
<dbReference type="Gene3D" id="1.25.40.20">
    <property type="entry name" value="Ankyrin repeat-containing domain"/>
    <property type="match status" value="2"/>
</dbReference>
<dbReference type="AlphaFoldDB" id="A0A1Q9DW47"/>
<dbReference type="PANTHER" id="PTHR24201">
    <property type="entry name" value="ANK_REP_REGION DOMAIN-CONTAINING PROTEIN"/>
    <property type="match status" value="1"/>
</dbReference>
<dbReference type="OrthoDB" id="410356at2759"/>
<protein>
    <submittedName>
        <fullName evidence="3">Ankyrin-1</fullName>
    </submittedName>
</protein>
<comment type="caution">
    <text evidence="3">The sequence shown here is derived from an EMBL/GenBank/DDBJ whole genome shotgun (WGS) entry which is preliminary data.</text>
</comment>
<dbReference type="SUPFAM" id="SSF48403">
    <property type="entry name" value="Ankyrin repeat"/>
    <property type="match status" value="1"/>
</dbReference>
<dbReference type="InterPro" id="IPR036770">
    <property type="entry name" value="Ankyrin_rpt-contain_sf"/>
</dbReference>
<name>A0A1Q9DW47_SYMMI</name>
<keyword evidence="1" id="KW-0677">Repeat</keyword>
<proteinExistence type="predicted"/>
<dbReference type="Proteomes" id="UP000186817">
    <property type="component" value="Unassembled WGS sequence"/>
</dbReference>
<dbReference type="EMBL" id="LSRX01000364">
    <property type="protein sequence ID" value="OLP99371.1"/>
    <property type="molecule type" value="Genomic_DNA"/>
</dbReference>
<organism evidence="3 4">
    <name type="scientific">Symbiodinium microadriaticum</name>
    <name type="common">Dinoflagellate</name>
    <name type="synonym">Zooxanthella microadriatica</name>
    <dbReference type="NCBI Taxonomy" id="2951"/>
    <lineage>
        <taxon>Eukaryota</taxon>
        <taxon>Sar</taxon>
        <taxon>Alveolata</taxon>
        <taxon>Dinophyceae</taxon>
        <taxon>Suessiales</taxon>
        <taxon>Symbiodiniaceae</taxon>
        <taxon>Symbiodinium</taxon>
    </lineage>
</organism>
<dbReference type="PANTHER" id="PTHR24201:SF15">
    <property type="entry name" value="ANKYRIN REPEAT DOMAIN-CONTAINING PROTEIN 66"/>
    <property type="match status" value="1"/>
</dbReference>
<evidence type="ECO:0000313" key="3">
    <source>
        <dbReference type="EMBL" id="OLP99371.1"/>
    </source>
</evidence>
<sequence length="235" mass="25995">MLFPKESSGHRAFEIKRQLVSDVSADDELGCRNTLEWAKKDVESVLRVLNENVDPLLHKAAAQGNSGMLQLSIENRANVNLQERTTERTALHEAMDQGHACASWAFISAEARQDLPDAKGQTALVRLEFRSAKENFQHSVENSSELVTVAFDGNEERVVELLCGWMNPNSKTEDDKIALHMALAQGQTSAVRQLLIFKADILLKQEVGAKNALDIGIELAMRIQLGNRSNCTSAL</sequence>
<evidence type="ECO:0000313" key="4">
    <source>
        <dbReference type="Proteomes" id="UP000186817"/>
    </source>
</evidence>
<dbReference type="SMART" id="SM00248">
    <property type="entry name" value="ANK"/>
    <property type="match status" value="3"/>
</dbReference>
<evidence type="ECO:0000256" key="2">
    <source>
        <dbReference type="ARBA" id="ARBA00023043"/>
    </source>
</evidence>
<evidence type="ECO:0000256" key="1">
    <source>
        <dbReference type="ARBA" id="ARBA00022737"/>
    </source>
</evidence>